<sequence length="87" mass="10146">MSFKEVVEVKGFWKSVIILGFAFMLIYNAIDLLFSYGFSFDEFIAEKLEGKMLIRFLIANIIGGFIYGFVVTFLQFRGKLKREKVKQ</sequence>
<dbReference type="RefSeq" id="WP_027884358.1">
    <property type="nucleotide sequence ID" value="NZ_BMWY01000003.1"/>
</dbReference>
<organism evidence="2 3">
    <name type="scientific">Mesonia mobilis</name>
    <dbReference type="NCBI Taxonomy" id="369791"/>
    <lineage>
        <taxon>Bacteria</taxon>
        <taxon>Pseudomonadati</taxon>
        <taxon>Bacteroidota</taxon>
        <taxon>Flavobacteriia</taxon>
        <taxon>Flavobacteriales</taxon>
        <taxon>Flavobacteriaceae</taxon>
        <taxon>Mesonia</taxon>
    </lineage>
</organism>
<dbReference type="Proteomes" id="UP000615593">
    <property type="component" value="Unassembled WGS sequence"/>
</dbReference>
<reference evidence="3" key="1">
    <citation type="journal article" date="2019" name="Int. J. Syst. Evol. Microbiol.">
        <title>The Global Catalogue of Microorganisms (GCM) 10K type strain sequencing project: providing services to taxonomists for standard genome sequencing and annotation.</title>
        <authorList>
            <consortium name="The Broad Institute Genomics Platform"/>
            <consortium name="The Broad Institute Genome Sequencing Center for Infectious Disease"/>
            <person name="Wu L."/>
            <person name="Ma J."/>
        </authorList>
    </citation>
    <scope>NUCLEOTIDE SEQUENCE [LARGE SCALE GENOMIC DNA]</scope>
    <source>
        <strain evidence="3">KCTC 12708</strain>
    </source>
</reference>
<evidence type="ECO:0000313" key="3">
    <source>
        <dbReference type="Proteomes" id="UP000615593"/>
    </source>
</evidence>
<evidence type="ECO:0000313" key="2">
    <source>
        <dbReference type="EMBL" id="GGZ54211.1"/>
    </source>
</evidence>
<feature type="transmembrane region" description="Helical" evidence="1">
    <location>
        <begin position="12"/>
        <end position="34"/>
    </location>
</feature>
<evidence type="ECO:0000256" key="1">
    <source>
        <dbReference type="SAM" id="Phobius"/>
    </source>
</evidence>
<proteinExistence type="predicted"/>
<accession>A0ABQ3BU87</accession>
<dbReference type="GeneID" id="94369156"/>
<keyword evidence="3" id="KW-1185">Reference proteome</keyword>
<keyword evidence="1" id="KW-0472">Membrane</keyword>
<name>A0ABQ3BU87_9FLAO</name>
<feature type="transmembrane region" description="Helical" evidence="1">
    <location>
        <begin position="54"/>
        <end position="76"/>
    </location>
</feature>
<keyword evidence="1" id="KW-0812">Transmembrane</keyword>
<protein>
    <submittedName>
        <fullName evidence="2">Uncharacterized protein</fullName>
    </submittedName>
</protein>
<comment type="caution">
    <text evidence="2">The sequence shown here is derived from an EMBL/GenBank/DDBJ whole genome shotgun (WGS) entry which is preliminary data.</text>
</comment>
<keyword evidence="1" id="KW-1133">Transmembrane helix</keyword>
<dbReference type="EMBL" id="BMWY01000003">
    <property type="protein sequence ID" value="GGZ54211.1"/>
    <property type="molecule type" value="Genomic_DNA"/>
</dbReference>
<gene>
    <name evidence="2" type="ORF">GCM10008088_14880</name>
</gene>